<geneLocation type="plasmid" evidence="4 5">
    <name>unnamed1</name>
</geneLocation>
<feature type="transmembrane region" description="Helical" evidence="2">
    <location>
        <begin position="62"/>
        <end position="86"/>
    </location>
</feature>
<feature type="region of interest" description="Disordered" evidence="1">
    <location>
        <begin position="221"/>
        <end position="392"/>
    </location>
</feature>
<feature type="region of interest" description="Disordered" evidence="1">
    <location>
        <begin position="424"/>
        <end position="449"/>
    </location>
</feature>
<protein>
    <submittedName>
        <fullName evidence="4">LysM peptidoglycan-binding domain-containing protein</fullName>
    </submittedName>
</protein>
<feature type="transmembrane region" description="Helical" evidence="2">
    <location>
        <begin position="106"/>
        <end position="125"/>
    </location>
</feature>
<accession>A0ABX6RWT1</accession>
<keyword evidence="4" id="KW-0614">Plasmid</keyword>
<feature type="region of interest" description="Disordered" evidence="1">
    <location>
        <begin position="139"/>
        <end position="172"/>
    </location>
</feature>
<dbReference type="InterPro" id="IPR018392">
    <property type="entry name" value="LysM"/>
</dbReference>
<feature type="compositionally biased region" description="Acidic residues" evidence="1">
    <location>
        <begin position="780"/>
        <end position="799"/>
    </location>
</feature>
<dbReference type="SMART" id="SM00257">
    <property type="entry name" value="LysM"/>
    <property type="match status" value="1"/>
</dbReference>
<dbReference type="InterPro" id="IPR052196">
    <property type="entry name" value="Bact_Kbp"/>
</dbReference>
<feature type="compositionally biased region" description="Low complexity" evidence="1">
    <location>
        <begin position="221"/>
        <end position="231"/>
    </location>
</feature>
<gene>
    <name evidence="4" type="ORF">F0345_29170</name>
</gene>
<feature type="compositionally biased region" description="Pro residues" evidence="1">
    <location>
        <begin position="837"/>
        <end position="862"/>
    </location>
</feature>
<feature type="compositionally biased region" description="Basic and acidic residues" evidence="1">
    <location>
        <begin position="330"/>
        <end position="355"/>
    </location>
</feature>
<dbReference type="CDD" id="cd00118">
    <property type="entry name" value="LysM"/>
    <property type="match status" value="1"/>
</dbReference>
<feature type="compositionally biased region" description="Basic residues" evidence="1">
    <location>
        <begin position="424"/>
        <end position="433"/>
    </location>
</feature>
<evidence type="ECO:0000256" key="1">
    <source>
        <dbReference type="SAM" id="MobiDB-lite"/>
    </source>
</evidence>
<keyword evidence="5" id="KW-1185">Reference proteome</keyword>
<feature type="region of interest" description="Disordered" evidence="1">
    <location>
        <begin position="751"/>
        <end position="880"/>
    </location>
</feature>
<proteinExistence type="predicted"/>
<dbReference type="Proteomes" id="UP000515764">
    <property type="component" value="Plasmid unnamed1"/>
</dbReference>
<feature type="compositionally biased region" description="Low complexity" evidence="1">
    <location>
        <begin position="139"/>
        <end position="158"/>
    </location>
</feature>
<dbReference type="PANTHER" id="PTHR34700:SF4">
    <property type="entry name" value="PHAGE-LIKE ELEMENT PBSX PROTEIN XKDP"/>
    <property type="match status" value="1"/>
</dbReference>
<dbReference type="InterPro" id="IPR036779">
    <property type="entry name" value="LysM_dom_sf"/>
</dbReference>
<keyword evidence="2" id="KW-0472">Membrane</keyword>
<dbReference type="Gene3D" id="3.10.350.10">
    <property type="entry name" value="LysM domain"/>
    <property type="match status" value="1"/>
</dbReference>
<dbReference type="InterPro" id="IPR005158">
    <property type="entry name" value="BTAD"/>
</dbReference>
<keyword evidence="2" id="KW-0812">Transmembrane</keyword>
<feature type="compositionally biased region" description="Polar residues" evidence="1">
    <location>
        <begin position="232"/>
        <end position="243"/>
    </location>
</feature>
<dbReference type="RefSeq" id="WP_185393898.1">
    <property type="nucleotide sequence ID" value="NZ_CP045705.1"/>
</dbReference>
<evidence type="ECO:0000256" key="2">
    <source>
        <dbReference type="SAM" id="Phobius"/>
    </source>
</evidence>
<dbReference type="PROSITE" id="PS51782">
    <property type="entry name" value="LYSM"/>
    <property type="match status" value="1"/>
</dbReference>
<dbReference type="SMART" id="SM01043">
    <property type="entry name" value="BTAD"/>
    <property type="match status" value="1"/>
</dbReference>
<keyword evidence="2" id="KW-1133">Transmembrane helix</keyword>
<dbReference type="PANTHER" id="PTHR34700">
    <property type="entry name" value="POTASSIUM BINDING PROTEIN KBP"/>
    <property type="match status" value="1"/>
</dbReference>
<evidence type="ECO:0000259" key="3">
    <source>
        <dbReference type="PROSITE" id="PS51782"/>
    </source>
</evidence>
<evidence type="ECO:0000313" key="5">
    <source>
        <dbReference type="Proteomes" id="UP000515764"/>
    </source>
</evidence>
<dbReference type="Pfam" id="PF01476">
    <property type="entry name" value="LysM"/>
    <property type="match status" value="1"/>
</dbReference>
<sequence length="1124" mass="117206">MAHRTPAPVRALGAILRALLGACTLLALLAGVPYLLLAVGHQPTELADGTLNLLQQDDGTLFFVVLTCIGWAGWAAFTLSAALEIVALLRRRTAPAISGLRSLQSLASFLIGGIVLLAPTAAAAATGGPAVAATASHAAGDSATAPSPASTASPQASEADQDKWPEHTVTSATELPWDLAEQYLGDGKRWKDIAALNPGLPQLAAGDQYLPVGATIKLPADADAAGTGDSGQQHTSQTGTPPTSAELRTDTPASKEKAEEPASVTVQEGDSLWTIADDHGDPKDWPALYEENRGAPLPGGGKFTDPDLIHPGQKLALPPQLTSKPPASSQEKKEKEEEKEQPPTPDDKDTTKAPEADPGTADEAPETAPDASAPGTPAPVPSGANAPTQTAPASSSALAPAAVWTGAGAVAAALVGTLATRRVLQQRRRRPGRRIPMPTGRPAATEQGLRAAQHPSGFSLLNATLRTLALNAAAAGRPLPALDAVVLHETKVNLHLAEPQAPVKPFTATSADQSVWTCSASSADIAEPEQLSETEMPYPALVSLGWTETGGHLVLIDLEHIGILNLDGNRDTARQVLQAIAVELATTPLAGHLELTALADAAPGLDTAAPERVARIADPSAALTEVAAHTADQRNALAAIGAETLRAARLLDDAAGAWTPHILLAQNLPGDATNSLLDALTAEPRTAGAVITTHAAAALPGLTWTLDCPDAEQPIVLPGSHLPVRLQGLADEHFADAIDLLTLAASDSDVPAPAWPIEEDDAETSASSPVPAPSPPPADEREDDLPDEYAELEEADEPGAPDSERAKAPAKEQPQPAPGEPDGPTGLTLADVLAEPTEPPATAPLPAPPTRPASPANAPAPRPQESLGAAPTGPTVRLLGPVSVDGAAGRIDSSRRNAGTELVAFLALNPGVDHHAIDDALWPGRLVGKEMRNAVVSRTRSWLGKDTDGRLHFPRVQDAGDSRYRLGPQVSCDWTRFQHLARTGLTHHDEDGTLALRHALSLVRGRPFGGIDPTRYAWAEPAIQEMVSAIVDVAYELSTRCREASDFPGALWAARRGLLAAEESELLHRQLFLAHHAADDLEGLREAATRLARINEQLLDGADMEAETAELLRNLLPRPTARTR</sequence>
<reference evidence="5" key="1">
    <citation type="submission" date="2019-10" db="EMBL/GenBank/DDBJ databases">
        <title>Antimicrobial potential of Antarctic Bacteria.</title>
        <authorList>
            <person name="Benaud N."/>
            <person name="Edwards R.J."/>
            <person name="Ferrari B.C."/>
        </authorList>
    </citation>
    <scope>NUCLEOTIDE SEQUENCE [LARGE SCALE GENOMIC DNA]</scope>
    <source>
        <strain evidence="5">NBH77</strain>
        <plasmid evidence="5">unnamed1</plasmid>
    </source>
</reference>
<name>A0ABX6RWT1_9ACTN</name>
<feature type="domain" description="LysM" evidence="3">
    <location>
        <begin position="262"/>
        <end position="317"/>
    </location>
</feature>
<evidence type="ECO:0000313" key="4">
    <source>
        <dbReference type="EMBL" id="QNE85147.1"/>
    </source>
</evidence>
<dbReference type="EMBL" id="CP045705">
    <property type="protein sequence ID" value="QNE85147.1"/>
    <property type="molecule type" value="Genomic_DNA"/>
</dbReference>
<feature type="compositionally biased region" description="Basic and acidic residues" evidence="1">
    <location>
        <begin position="247"/>
        <end position="260"/>
    </location>
</feature>
<organism evidence="4 5">
    <name type="scientific">Streptomyces rutgersensis</name>
    <dbReference type="NCBI Taxonomy" id="53451"/>
    <lineage>
        <taxon>Bacteria</taxon>
        <taxon>Bacillati</taxon>
        <taxon>Actinomycetota</taxon>
        <taxon>Actinomycetes</taxon>
        <taxon>Kitasatosporales</taxon>
        <taxon>Streptomycetaceae</taxon>
        <taxon>Streptomyces</taxon>
        <taxon>Streptomyces diastaticus group</taxon>
    </lineage>
</organism>